<feature type="region of interest" description="Disordered" evidence="8">
    <location>
        <begin position="577"/>
        <end position="626"/>
    </location>
</feature>
<accession>A0A150FY23</accession>
<keyword evidence="3 7" id="KW-0032">Aminotransferase</keyword>
<reference evidence="10" key="1">
    <citation type="journal article" date="2016" name="Nat. Commun.">
        <title>The Gonium pectorale genome demonstrates co-option of cell cycle regulation during the evolution of multicellularity.</title>
        <authorList>
            <person name="Hanschen E.R."/>
            <person name="Marriage T.N."/>
            <person name="Ferris P.J."/>
            <person name="Hamaji T."/>
            <person name="Toyoda A."/>
            <person name="Fujiyama A."/>
            <person name="Neme R."/>
            <person name="Noguchi H."/>
            <person name="Minakuchi Y."/>
            <person name="Suzuki M."/>
            <person name="Kawai-Toyooka H."/>
            <person name="Smith D.R."/>
            <person name="Sparks H."/>
            <person name="Anderson J."/>
            <person name="Bakaric R."/>
            <person name="Luria V."/>
            <person name="Karger A."/>
            <person name="Kirschner M.W."/>
            <person name="Durand P.M."/>
            <person name="Michod R.E."/>
            <person name="Nozaki H."/>
            <person name="Olson B.J."/>
        </authorList>
    </citation>
    <scope>NUCLEOTIDE SEQUENCE [LARGE SCALE GENOMIC DNA]</scope>
    <source>
        <strain evidence="10">NIES-2863</strain>
    </source>
</reference>
<evidence type="ECO:0000256" key="8">
    <source>
        <dbReference type="SAM" id="MobiDB-lite"/>
    </source>
</evidence>
<evidence type="ECO:0000256" key="3">
    <source>
        <dbReference type="ARBA" id="ARBA00022576"/>
    </source>
</evidence>
<evidence type="ECO:0000256" key="4">
    <source>
        <dbReference type="ARBA" id="ARBA00022679"/>
    </source>
</evidence>
<evidence type="ECO:0000256" key="6">
    <source>
        <dbReference type="RuleBase" id="RU004516"/>
    </source>
</evidence>
<keyword evidence="7" id="KW-0100">Branched-chain amino acid biosynthesis</keyword>
<evidence type="ECO:0000256" key="7">
    <source>
        <dbReference type="RuleBase" id="RU004517"/>
    </source>
</evidence>
<keyword evidence="5 6" id="KW-0663">Pyridoxal phosphate</keyword>
<dbReference type="InterPro" id="IPR036038">
    <property type="entry name" value="Aminotransferase-like"/>
</dbReference>
<feature type="compositionally biased region" description="Pro residues" evidence="8">
    <location>
        <begin position="62"/>
        <end position="72"/>
    </location>
</feature>
<feature type="compositionally biased region" description="Low complexity" evidence="8">
    <location>
        <begin position="97"/>
        <end position="118"/>
    </location>
</feature>
<evidence type="ECO:0000313" key="10">
    <source>
        <dbReference type="Proteomes" id="UP000075714"/>
    </source>
</evidence>
<keyword evidence="10" id="KW-1185">Reference proteome</keyword>
<dbReference type="PANTHER" id="PTHR42825">
    <property type="entry name" value="AMINO ACID AMINOTRANSFERASE"/>
    <property type="match status" value="1"/>
</dbReference>
<protein>
    <recommendedName>
        <fullName evidence="7">Branched-chain-amino-acid aminotransferase</fullName>
        <ecNumber evidence="7">2.6.1.42</ecNumber>
    </recommendedName>
</protein>
<feature type="region of interest" description="Disordered" evidence="8">
    <location>
        <begin position="396"/>
        <end position="424"/>
    </location>
</feature>
<gene>
    <name evidence="9" type="ORF">GPECTOR_143g718</name>
</gene>
<dbReference type="Gene3D" id="3.20.10.10">
    <property type="entry name" value="D-amino Acid Aminotransferase, subunit A, domain 2"/>
    <property type="match status" value="1"/>
</dbReference>
<dbReference type="InterPro" id="IPR005786">
    <property type="entry name" value="B_amino_transII"/>
</dbReference>
<comment type="catalytic activity">
    <reaction evidence="7">
        <text>L-isoleucine + 2-oxoglutarate = (S)-3-methyl-2-oxopentanoate + L-glutamate</text>
        <dbReference type="Rhea" id="RHEA:24801"/>
        <dbReference type="ChEBI" id="CHEBI:16810"/>
        <dbReference type="ChEBI" id="CHEBI:29985"/>
        <dbReference type="ChEBI" id="CHEBI:35146"/>
        <dbReference type="ChEBI" id="CHEBI:58045"/>
        <dbReference type="EC" id="2.6.1.42"/>
    </reaction>
</comment>
<feature type="compositionally biased region" description="Low complexity" evidence="8">
    <location>
        <begin position="413"/>
        <end position="424"/>
    </location>
</feature>
<evidence type="ECO:0000313" key="9">
    <source>
        <dbReference type="EMBL" id="KXZ42477.1"/>
    </source>
</evidence>
<evidence type="ECO:0000256" key="1">
    <source>
        <dbReference type="ARBA" id="ARBA00001933"/>
    </source>
</evidence>
<keyword evidence="4 7" id="KW-0808">Transferase</keyword>
<dbReference type="InterPro" id="IPR018300">
    <property type="entry name" value="Aminotrans_IV_CS"/>
</dbReference>
<dbReference type="EMBL" id="LSYV01000143">
    <property type="protein sequence ID" value="KXZ42477.1"/>
    <property type="molecule type" value="Genomic_DNA"/>
</dbReference>
<dbReference type="GO" id="GO:0004084">
    <property type="term" value="F:branched-chain-amino-acid transaminase activity"/>
    <property type="evidence" value="ECO:0007669"/>
    <property type="project" value="UniProtKB-EC"/>
</dbReference>
<organism evidence="9 10">
    <name type="scientific">Gonium pectorale</name>
    <name type="common">Green alga</name>
    <dbReference type="NCBI Taxonomy" id="33097"/>
    <lineage>
        <taxon>Eukaryota</taxon>
        <taxon>Viridiplantae</taxon>
        <taxon>Chlorophyta</taxon>
        <taxon>core chlorophytes</taxon>
        <taxon>Chlorophyceae</taxon>
        <taxon>CS clade</taxon>
        <taxon>Chlamydomonadales</taxon>
        <taxon>Volvocaceae</taxon>
        <taxon>Gonium</taxon>
    </lineage>
</organism>
<dbReference type="PANTHER" id="PTHR42825:SF2">
    <property type="entry name" value="BRANCHED-CHAIN-AMINO-ACID AMINOTRANSFERASE 3, CHLOROPLASTIC-RELATED"/>
    <property type="match status" value="1"/>
</dbReference>
<proteinExistence type="inferred from homology"/>
<evidence type="ECO:0000256" key="5">
    <source>
        <dbReference type="ARBA" id="ARBA00022898"/>
    </source>
</evidence>
<comment type="caution">
    <text evidence="9">The sequence shown here is derived from an EMBL/GenBank/DDBJ whole genome shotgun (WGS) entry which is preliminary data.</text>
</comment>
<feature type="region of interest" description="Disordered" evidence="8">
    <location>
        <begin position="44"/>
        <end position="119"/>
    </location>
</feature>
<dbReference type="InterPro" id="IPR043131">
    <property type="entry name" value="BCAT-like_N"/>
</dbReference>
<dbReference type="Pfam" id="PF01063">
    <property type="entry name" value="Aminotran_4"/>
    <property type="match status" value="1"/>
</dbReference>
<feature type="compositionally biased region" description="Acidic residues" evidence="8">
    <location>
        <begin position="402"/>
        <end position="412"/>
    </location>
</feature>
<dbReference type="OrthoDB" id="409992at2759"/>
<keyword evidence="7" id="KW-0028">Amino-acid biosynthesis</keyword>
<dbReference type="InterPro" id="IPR043132">
    <property type="entry name" value="BCAT-like_C"/>
</dbReference>
<comment type="catalytic activity">
    <reaction evidence="7">
        <text>L-valine + 2-oxoglutarate = 3-methyl-2-oxobutanoate + L-glutamate</text>
        <dbReference type="Rhea" id="RHEA:24813"/>
        <dbReference type="ChEBI" id="CHEBI:11851"/>
        <dbReference type="ChEBI" id="CHEBI:16810"/>
        <dbReference type="ChEBI" id="CHEBI:29985"/>
        <dbReference type="ChEBI" id="CHEBI:57762"/>
        <dbReference type="EC" id="2.6.1.42"/>
    </reaction>
</comment>
<name>A0A150FY23_GONPE</name>
<dbReference type="InterPro" id="IPR001544">
    <property type="entry name" value="Aminotrans_IV"/>
</dbReference>
<dbReference type="PROSITE" id="PS00770">
    <property type="entry name" value="AA_TRANSFER_CLASS_4"/>
    <property type="match status" value="1"/>
</dbReference>
<comment type="cofactor">
    <cofactor evidence="1 6">
        <name>pyridoxal 5'-phosphate</name>
        <dbReference type="ChEBI" id="CHEBI:597326"/>
    </cofactor>
</comment>
<comment type="similarity">
    <text evidence="2 7">Belongs to the class-IV pyridoxal-phosphate-dependent aminotransferase family.</text>
</comment>
<dbReference type="EC" id="2.6.1.42" evidence="7"/>
<comment type="catalytic activity">
    <reaction evidence="7">
        <text>L-leucine + 2-oxoglutarate = 4-methyl-2-oxopentanoate + L-glutamate</text>
        <dbReference type="Rhea" id="RHEA:18321"/>
        <dbReference type="ChEBI" id="CHEBI:16810"/>
        <dbReference type="ChEBI" id="CHEBI:17865"/>
        <dbReference type="ChEBI" id="CHEBI:29985"/>
        <dbReference type="ChEBI" id="CHEBI:57427"/>
        <dbReference type="EC" id="2.6.1.42"/>
    </reaction>
</comment>
<dbReference type="STRING" id="33097.A0A150FY23"/>
<dbReference type="GO" id="GO:0008652">
    <property type="term" value="P:amino acid biosynthetic process"/>
    <property type="evidence" value="ECO:0007669"/>
    <property type="project" value="UniProtKB-KW"/>
</dbReference>
<evidence type="ECO:0000256" key="2">
    <source>
        <dbReference type="ARBA" id="ARBA00009320"/>
    </source>
</evidence>
<dbReference type="GO" id="GO:0009082">
    <property type="term" value="P:branched-chain amino acid biosynthetic process"/>
    <property type="evidence" value="ECO:0007669"/>
    <property type="project" value="UniProtKB-KW"/>
</dbReference>
<dbReference type="Gene3D" id="3.30.470.10">
    <property type="match status" value="1"/>
</dbReference>
<dbReference type="Proteomes" id="UP000075714">
    <property type="component" value="Unassembled WGS sequence"/>
</dbReference>
<dbReference type="SUPFAM" id="SSF56752">
    <property type="entry name" value="D-aminoacid aminotransferase-like PLP-dependent enzymes"/>
    <property type="match status" value="1"/>
</dbReference>
<sequence length="626" mass="62203">MGGPEEAAALAEMEGLPGVLLLAAEQLISAAAAWPHVRMLALQGEGEGEGGGGGTLPAAGCEPPPRGPPSPQPSTSGSEDEMPLVPTADGHHHPHHAAAAASAAATTAASSSSRAGSAPVDWSRVRLGVDPAPTMFVAHCSEATGGVWDGGELVPYGPLSLLPAAQVLNYGQSIFEGLKAYRCDANGAVDGAGAAAPRVLLFRPRANAERFAAGAVRMAMPPVPPAMFLAALHAVVRANVQWVPPASRGSLYLRPLLLGTGPLLGLCPAPSYTFVVYAVPVGGRAKTGPALLAPSSSIDTFLEEGSGCNVFAAHGCVLTTPPAAGSILPGVTRASLLQLAEALGYVVREAPLTVGDAMRADEMFASGTAVVVQPIGSVTYRGQRAAFCRHSEAAEAPAAVAPEEEATEEEATEAAGRGDASAGSCANGGCGPSDGVGAKLPGAAAAAATLAGGAAAGLAAADGSDEASELSTSSCGSTSSEVAAATAAEGTTMPYGYCGTCTAVLTPEQRTALAAAAPSPPPGSLPDGVGPIAQRLYGLLTGIQYGRVADPFGWAETVDMDGPTEGPLHLGQLPAVAAEEEEGAGQEGAEGHEEVGQGGAAAKLRDRAAPGRARTARSVFADPNLE</sequence>
<dbReference type="AlphaFoldDB" id="A0A150FY23"/>